<dbReference type="PANTHER" id="PTHR21198:SF7">
    <property type="entry name" value="ASPARTATE-GLUTAMATE RACEMASE FAMILY"/>
    <property type="match status" value="1"/>
</dbReference>
<dbReference type="PANTHER" id="PTHR21198">
    <property type="entry name" value="GLUTAMATE RACEMASE"/>
    <property type="match status" value="1"/>
</dbReference>
<dbReference type="Pfam" id="PF01177">
    <property type="entry name" value="Asp_Glu_race"/>
    <property type="match status" value="1"/>
</dbReference>
<dbReference type="InterPro" id="IPR015942">
    <property type="entry name" value="Asp/Glu/hydantoin_racemase"/>
</dbReference>
<gene>
    <name evidence="3" type="ORF">KME07_18485</name>
</gene>
<evidence type="ECO:0000313" key="4">
    <source>
        <dbReference type="Proteomes" id="UP000707356"/>
    </source>
</evidence>
<dbReference type="GO" id="GO:0047661">
    <property type="term" value="F:amino-acid racemase activity"/>
    <property type="evidence" value="ECO:0007669"/>
    <property type="project" value="InterPro"/>
</dbReference>
<evidence type="ECO:0000256" key="2">
    <source>
        <dbReference type="ARBA" id="ARBA00023235"/>
    </source>
</evidence>
<dbReference type="InterPro" id="IPR001920">
    <property type="entry name" value="Asp/Glu_race"/>
</dbReference>
<dbReference type="EMBL" id="JAHHHV010000076">
    <property type="protein sequence ID" value="MBW4467418.1"/>
    <property type="molecule type" value="Genomic_DNA"/>
</dbReference>
<comment type="similarity">
    <text evidence="1">Belongs to the aspartate/glutamate racemases family.</text>
</comment>
<keyword evidence="2 3" id="KW-0413">Isomerase</keyword>
<dbReference type="AlphaFoldDB" id="A0A951PEA1"/>
<reference evidence="3" key="2">
    <citation type="journal article" date="2022" name="Microbiol. Resour. Announc.">
        <title>Metagenome Sequencing to Explore Phylogenomics of Terrestrial Cyanobacteria.</title>
        <authorList>
            <person name="Ward R.D."/>
            <person name="Stajich J.E."/>
            <person name="Johansen J.R."/>
            <person name="Huntemann M."/>
            <person name="Clum A."/>
            <person name="Foster B."/>
            <person name="Foster B."/>
            <person name="Roux S."/>
            <person name="Palaniappan K."/>
            <person name="Varghese N."/>
            <person name="Mukherjee S."/>
            <person name="Reddy T.B.K."/>
            <person name="Daum C."/>
            <person name="Copeland A."/>
            <person name="Chen I.A."/>
            <person name="Ivanova N.N."/>
            <person name="Kyrpides N.C."/>
            <person name="Shapiro N."/>
            <person name="Eloe-Fadrosh E.A."/>
            <person name="Pietrasiak N."/>
        </authorList>
    </citation>
    <scope>NUCLEOTIDE SEQUENCE</scope>
    <source>
        <strain evidence="3">GSE-TBD4-15B</strain>
    </source>
</reference>
<dbReference type="InterPro" id="IPR018187">
    <property type="entry name" value="Asp/Glu_racemase_AS_1"/>
</dbReference>
<reference evidence="3" key="1">
    <citation type="submission" date="2021-05" db="EMBL/GenBank/DDBJ databases">
        <authorList>
            <person name="Pietrasiak N."/>
            <person name="Ward R."/>
            <person name="Stajich J.E."/>
            <person name="Kurbessoian T."/>
        </authorList>
    </citation>
    <scope>NUCLEOTIDE SEQUENCE</scope>
    <source>
        <strain evidence="3">GSE-TBD4-15B</strain>
    </source>
</reference>
<sequence>MKRVGQQVAIPGILGGMGPLAHLEFERRLIQHNLERGASCDQDYPVWILIGASDIPDRTQSLAGLAADCTPWLVRYGRLLAQAGADFLVVTCNTSHAFYNRVQPQLDIPWLRLMDCTAEFIHQQYPQIQRVGILATDGTLQAELYSQPLLDMGLTPILPVAHQAQVMQAIYHPSWGIKASGTWVSDQALEQLRQAIIGLQQQGAELVIAGCTELSVGLARMSDLLLPWVDPLDVMAGLSLDLAFGHRPIHSRLAA</sequence>
<proteinExistence type="inferred from homology"/>
<dbReference type="InterPro" id="IPR004380">
    <property type="entry name" value="Asp_race"/>
</dbReference>
<comment type="caution">
    <text evidence="3">The sequence shown here is derived from an EMBL/GenBank/DDBJ whole genome shotgun (WGS) entry which is preliminary data.</text>
</comment>
<dbReference type="Proteomes" id="UP000707356">
    <property type="component" value="Unassembled WGS sequence"/>
</dbReference>
<organism evidence="3 4">
    <name type="scientific">Pegethrix bostrychoides GSE-TBD4-15B</name>
    <dbReference type="NCBI Taxonomy" id="2839662"/>
    <lineage>
        <taxon>Bacteria</taxon>
        <taxon>Bacillati</taxon>
        <taxon>Cyanobacteriota</taxon>
        <taxon>Cyanophyceae</taxon>
        <taxon>Oculatellales</taxon>
        <taxon>Oculatellaceae</taxon>
        <taxon>Pegethrix</taxon>
    </lineage>
</organism>
<name>A0A951PEA1_9CYAN</name>
<dbReference type="EC" id="5.1.1.-" evidence="3"/>
<dbReference type="Gene3D" id="3.40.50.1860">
    <property type="match status" value="2"/>
</dbReference>
<dbReference type="PROSITE" id="PS00923">
    <property type="entry name" value="ASP_GLU_RACEMASE_1"/>
    <property type="match status" value="1"/>
</dbReference>
<protein>
    <submittedName>
        <fullName evidence="3">Amino acid racemase</fullName>
        <ecNumber evidence="3">5.1.1.-</ecNumber>
    </submittedName>
</protein>
<evidence type="ECO:0000256" key="1">
    <source>
        <dbReference type="ARBA" id="ARBA00007847"/>
    </source>
</evidence>
<accession>A0A951PEA1</accession>
<evidence type="ECO:0000313" key="3">
    <source>
        <dbReference type="EMBL" id="MBW4467418.1"/>
    </source>
</evidence>
<dbReference type="SUPFAM" id="SSF53681">
    <property type="entry name" value="Aspartate/glutamate racemase"/>
    <property type="match status" value="2"/>
</dbReference>
<dbReference type="NCBIfam" id="TIGR00035">
    <property type="entry name" value="asp_race"/>
    <property type="match status" value="1"/>
</dbReference>